<dbReference type="GO" id="GO:0005524">
    <property type="term" value="F:ATP binding"/>
    <property type="evidence" value="ECO:0007669"/>
    <property type="project" value="UniProtKB-UniRule"/>
</dbReference>
<dbReference type="PROSITE" id="PS00411">
    <property type="entry name" value="KINESIN_MOTOR_1"/>
    <property type="match status" value="1"/>
</dbReference>
<dbReference type="EMBL" id="JARAOO010000008">
    <property type="protein sequence ID" value="KAJ7957827.1"/>
    <property type="molecule type" value="Genomic_DNA"/>
</dbReference>
<comment type="caution">
    <text evidence="12">The sequence shown here is derived from an EMBL/GenBank/DDBJ whole genome shotgun (WGS) entry which is preliminary data.</text>
</comment>
<feature type="compositionally biased region" description="Basic residues" evidence="10">
    <location>
        <begin position="674"/>
        <end position="684"/>
    </location>
</feature>
<evidence type="ECO:0000256" key="3">
    <source>
        <dbReference type="ARBA" id="ARBA00022741"/>
    </source>
</evidence>
<evidence type="ECO:0000256" key="4">
    <source>
        <dbReference type="ARBA" id="ARBA00022840"/>
    </source>
</evidence>
<dbReference type="Pfam" id="PF11995">
    <property type="entry name" value="DUF3490"/>
    <property type="match status" value="1"/>
</dbReference>
<dbReference type="Pfam" id="PF00225">
    <property type="entry name" value="Kinesin"/>
    <property type="match status" value="1"/>
</dbReference>
<dbReference type="PROSITE" id="PS50067">
    <property type="entry name" value="KINESIN_MOTOR_2"/>
    <property type="match status" value="1"/>
</dbReference>
<dbReference type="CDD" id="cd01374">
    <property type="entry name" value="KISc_CENP_E"/>
    <property type="match status" value="1"/>
</dbReference>
<dbReference type="GO" id="GO:0007018">
    <property type="term" value="P:microtubule-based movement"/>
    <property type="evidence" value="ECO:0007669"/>
    <property type="project" value="InterPro"/>
</dbReference>
<accession>A0AAD7LHA4</accession>
<dbReference type="SUPFAM" id="SSF52540">
    <property type="entry name" value="P-loop containing nucleoside triphosphate hydrolases"/>
    <property type="match status" value="1"/>
</dbReference>
<protein>
    <recommendedName>
        <fullName evidence="8">Kinesin-like protein</fullName>
    </recommendedName>
</protein>
<keyword evidence="4 7" id="KW-0067">ATP-binding</keyword>
<keyword evidence="2 8" id="KW-0493">Microtubule</keyword>
<dbReference type="InterPro" id="IPR027640">
    <property type="entry name" value="Kinesin-like_fam"/>
</dbReference>
<dbReference type="AlphaFoldDB" id="A0AAD7LHA4"/>
<feature type="domain" description="Kinesin motor" evidence="11">
    <location>
        <begin position="21"/>
        <end position="343"/>
    </location>
</feature>
<organism evidence="12 13">
    <name type="scientific">Quillaja saponaria</name>
    <name type="common">Soap bark tree</name>
    <dbReference type="NCBI Taxonomy" id="32244"/>
    <lineage>
        <taxon>Eukaryota</taxon>
        <taxon>Viridiplantae</taxon>
        <taxon>Streptophyta</taxon>
        <taxon>Embryophyta</taxon>
        <taxon>Tracheophyta</taxon>
        <taxon>Spermatophyta</taxon>
        <taxon>Magnoliopsida</taxon>
        <taxon>eudicotyledons</taxon>
        <taxon>Gunneridae</taxon>
        <taxon>Pentapetalae</taxon>
        <taxon>rosids</taxon>
        <taxon>fabids</taxon>
        <taxon>Fabales</taxon>
        <taxon>Quillajaceae</taxon>
        <taxon>Quillaja</taxon>
    </lineage>
</organism>
<dbReference type="Proteomes" id="UP001163823">
    <property type="component" value="Chromosome 8"/>
</dbReference>
<dbReference type="GO" id="GO:0005874">
    <property type="term" value="C:microtubule"/>
    <property type="evidence" value="ECO:0007669"/>
    <property type="project" value="UniProtKB-KW"/>
</dbReference>
<keyword evidence="5 9" id="KW-0175">Coiled coil</keyword>
<dbReference type="InterPro" id="IPR036961">
    <property type="entry name" value="Kinesin_motor_dom_sf"/>
</dbReference>
<name>A0AAD7LHA4_QUISA</name>
<dbReference type="PRINTS" id="PR00380">
    <property type="entry name" value="KINESINHEAVY"/>
</dbReference>
<feature type="coiled-coil region" evidence="9">
    <location>
        <begin position="352"/>
        <end position="416"/>
    </location>
</feature>
<dbReference type="KEGG" id="qsa:O6P43_018644"/>
<dbReference type="Gene3D" id="3.40.850.10">
    <property type="entry name" value="Kinesin motor domain"/>
    <property type="match status" value="1"/>
</dbReference>
<evidence type="ECO:0000256" key="7">
    <source>
        <dbReference type="PROSITE-ProRule" id="PRU00283"/>
    </source>
</evidence>
<evidence type="ECO:0000256" key="1">
    <source>
        <dbReference type="ARBA" id="ARBA00007310"/>
    </source>
</evidence>
<evidence type="ECO:0000256" key="8">
    <source>
        <dbReference type="RuleBase" id="RU000394"/>
    </source>
</evidence>
<feature type="region of interest" description="Disordered" evidence="10">
    <location>
        <begin position="652"/>
        <end position="700"/>
    </location>
</feature>
<evidence type="ECO:0000256" key="5">
    <source>
        <dbReference type="ARBA" id="ARBA00023054"/>
    </source>
</evidence>
<evidence type="ECO:0000256" key="2">
    <source>
        <dbReference type="ARBA" id="ARBA00022701"/>
    </source>
</evidence>
<proteinExistence type="inferred from homology"/>
<dbReference type="SMART" id="SM00129">
    <property type="entry name" value="KISc"/>
    <property type="match status" value="1"/>
</dbReference>
<dbReference type="InterPro" id="IPR021881">
    <property type="entry name" value="NACK_C"/>
</dbReference>
<keyword evidence="6 7" id="KW-0505">Motor protein</keyword>
<dbReference type="GO" id="GO:0003777">
    <property type="term" value="F:microtubule motor activity"/>
    <property type="evidence" value="ECO:0007669"/>
    <property type="project" value="InterPro"/>
</dbReference>
<keyword evidence="13" id="KW-1185">Reference proteome</keyword>
<keyword evidence="3 7" id="KW-0547">Nucleotide-binding</keyword>
<dbReference type="FunFam" id="3.40.850.10:FF:000016">
    <property type="entry name" value="Kinesin-like protein"/>
    <property type="match status" value="1"/>
</dbReference>
<comment type="similarity">
    <text evidence="1">Belongs to the TRAFAC class myosin-kinesin ATPase superfamily. Kinesin family. KIN-7 subfamily.</text>
</comment>
<evidence type="ECO:0000313" key="12">
    <source>
        <dbReference type="EMBL" id="KAJ7957827.1"/>
    </source>
</evidence>
<feature type="binding site" evidence="7">
    <location>
        <begin position="107"/>
        <end position="114"/>
    </location>
    <ligand>
        <name>ATP</name>
        <dbReference type="ChEBI" id="CHEBI:30616"/>
    </ligand>
</feature>
<dbReference type="PANTHER" id="PTHR47968:SF61">
    <property type="entry name" value="ATP-BINDING MICROTUBULE MOTOR FAMILY PROTEIN"/>
    <property type="match status" value="1"/>
</dbReference>
<dbReference type="InterPro" id="IPR019821">
    <property type="entry name" value="Kinesin_motor_CS"/>
</dbReference>
<reference evidence="12" key="1">
    <citation type="journal article" date="2023" name="Science">
        <title>Elucidation of the pathway for biosynthesis of saponin adjuvants from the soapbark tree.</title>
        <authorList>
            <person name="Reed J."/>
            <person name="Orme A."/>
            <person name="El-Demerdash A."/>
            <person name="Owen C."/>
            <person name="Martin L.B.B."/>
            <person name="Misra R.C."/>
            <person name="Kikuchi S."/>
            <person name="Rejzek M."/>
            <person name="Martin A.C."/>
            <person name="Harkess A."/>
            <person name="Leebens-Mack J."/>
            <person name="Louveau T."/>
            <person name="Stephenson M.J."/>
            <person name="Osbourn A."/>
        </authorList>
    </citation>
    <scope>NUCLEOTIDE SEQUENCE</scope>
    <source>
        <strain evidence="12">S10</strain>
    </source>
</reference>
<evidence type="ECO:0000259" key="11">
    <source>
        <dbReference type="PROSITE" id="PS50067"/>
    </source>
</evidence>
<dbReference type="GO" id="GO:0008017">
    <property type="term" value="F:microtubule binding"/>
    <property type="evidence" value="ECO:0007669"/>
    <property type="project" value="InterPro"/>
</dbReference>
<gene>
    <name evidence="12" type="ORF">O6P43_018644</name>
</gene>
<sequence length="895" mass="101517">MAEGEIMHADKLQLMNAQEERIFVSIRVRPPNEKERARNDVSEWECVNSNTIILKHSLPERSLYPDAYTFDRVFGCDGSTKQVFEEGIKEVALSVVSGINSSIFAYGQTSSGKTYTMSGITEFSVRDIYDYIETHTNRQFVLKFSAMEIYNEAVRDLLSADGAQLRVLDDPEKGTVVEKLTEETLRDWSHLQELLSICQAERKIGETSLNEISSRSHQILRLTVESSARNYIGPENPSTITASVNFVDLAGSERASQTLSAGVRLREGSHINRSLLTLGTVIRKLSKGRNGHVPYRDSKLTRILQNCLGGNARTAIICTISPARSQVDQSRNTLLFASCAKQVTTNAQVNIVMSDKILVKQLQKELARLENKLSSSAPNSIPFDSAFLLKEKELLIEQMNKEIKELRRQRDIAQSLVNNFLQSRGHDWLPRVDEYSELESSVVANHRHLDLGSRTCSTNLDMPSFLVSNGQQMQQYEKLEGYSLMDGIATKFVAPNQRQGWEEIAHRNAENEDICKDVQCIEKEESGINHKREVDLSLLGAEEKTGNLNTNIIKIEDAVSSSRKGDDELSQISSDCTHDALKQKIQELQRTINSLLRHYPSEKSPGYCPSCVSRSRSLQLTRSRSCKAILMNTSSSEFGKLDGNTITSFSGIERDYSERPGSFRQRPSETNSRANKRKFSRKHSHAYDNNASVKGESTIDSDSDDTASVLNYVVRLKERTKYQFKKDFHDVLEEAKAAKTNRTTKPKSHLAPKFERQQRDIIKLWDACNVPLVHRTYFFLLVKGELSDSVYMEVELRRLSFLKGTFSSGMSILEENQTVTLDSSEKALNRERKMLSKQVHKKFSTKEREDLYQKWGIGLKTKHRSETIGVALMDKHKRYEPYKGKCSHCCQAGWF</sequence>
<dbReference type="InterPro" id="IPR027417">
    <property type="entry name" value="P-loop_NTPase"/>
</dbReference>
<evidence type="ECO:0000256" key="10">
    <source>
        <dbReference type="SAM" id="MobiDB-lite"/>
    </source>
</evidence>
<dbReference type="InterPro" id="IPR001752">
    <property type="entry name" value="Kinesin_motor_dom"/>
</dbReference>
<dbReference type="PANTHER" id="PTHR47968">
    <property type="entry name" value="CENTROMERE PROTEIN E"/>
    <property type="match status" value="1"/>
</dbReference>
<evidence type="ECO:0000313" key="13">
    <source>
        <dbReference type="Proteomes" id="UP001163823"/>
    </source>
</evidence>
<evidence type="ECO:0000256" key="9">
    <source>
        <dbReference type="SAM" id="Coils"/>
    </source>
</evidence>
<evidence type="ECO:0000256" key="6">
    <source>
        <dbReference type="ARBA" id="ARBA00023175"/>
    </source>
</evidence>